<protein>
    <submittedName>
        <fullName evidence="2">Uncharacterized protein</fullName>
    </submittedName>
</protein>
<accession>A0A1A9VIV5</accession>
<dbReference type="Proteomes" id="UP000078200">
    <property type="component" value="Unassembled WGS sequence"/>
</dbReference>
<evidence type="ECO:0000256" key="1">
    <source>
        <dbReference type="SAM" id="Phobius"/>
    </source>
</evidence>
<keyword evidence="1" id="KW-0812">Transmembrane</keyword>
<feature type="transmembrane region" description="Helical" evidence="1">
    <location>
        <begin position="113"/>
        <end position="133"/>
    </location>
</feature>
<keyword evidence="1" id="KW-0472">Membrane</keyword>
<proteinExistence type="predicted"/>
<organism evidence="2 3">
    <name type="scientific">Glossina austeni</name>
    <name type="common">Savannah tsetse fly</name>
    <dbReference type="NCBI Taxonomy" id="7395"/>
    <lineage>
        <taxon>Eukaryota</taxon>
        <taxon>Metazoa</taxon>
        <taxon>Ecdysozoa</taxon>
        <taxon>Arthropoda</taxon>
        <taxon>Hexapoda</taxon>
        <taxon>Insecta</taxon>
        <taxon>Pterygota</taxon>
        <taxon>Neoptera</taxon>
        <taxon>Endopterygota</taxon>
        <taxon>Diptera</taxon>
        <taxon>Brachycera</taxon>
        <taxon>Muscomorpha</taxon>
        <taxon>Hippoboscoidea</taxon>
        <taxon>Glossinidae</taxon>
        <taxon>Glossina</taxon>
    </lineage>
</organism>
<reference evidence="2" key="1">
    <citation type="submission" date="2020-05" db="UniProtKB">
        <authorList>
            <consortium name="EnsemblMetazoa"/>
        </authorList>
    </citation>
    <scope>IDENTIFICATION</scope>
    <source>
        <strain evidence="2">TTRI</strain>
    </source>
</reference>
<evidence type="ECO:0000313" key="3">
    <source>
        <dbReference type="Proteomes" id="UP000078200"/>
    </source>
</evidence>
<evidence type="ECO:0000313" key="2">
    <source>
        <dbReference type="EnsemblMetazoa" id="GAUT038860-PA"/>
    </source>
</evidence>
<sequence length="137" mass="15512">MLPGIYKNKRIASINNTVQTNHKSYINSLSISDSNTCSILYASDSATKSHHTCELFTTRTALVDVTNFSHPHSTLIRLFQPFLQFNNKLRVKMRWNGTALIFRVFRIPVMRGYLVYLAVVSLPGIPLKVWAIGSLVN</sequence>
<dbReference type="VEuPathDB" id="VectorBase:GAUT038860"/>
<dbReference type="EnsemblMetazoa" id="GAUT038860-RA">
    <property type="protein sequence ID" value="GAUT038860-PA"/>
    <property type="gene ID" value="GAUT038860"/>
</dbReference>
<keyword evidence="1" id="KW-1133">Transmembrane helix</keyword>
<dbReference type="AlphaFoldDB" id="A0A1A9VIV5"/>
<name>A0A1A9VIV5_GLOAU</name>
<keyword evidence="3" id="KW-1185">Reference proteome</keyword>